<keyword evidence="2" id="KW-0229">DNA integration</keyword>
<evidence type="ECO:0000313" key="6">
    <source>
        <dbReference type="EMBL" id="GAB93092.1"/>
    </source>
</evidence>
<dbReference type="PROSITE" id="PS51736">
    <property type="entry name" value="RECOMBINASES_3"/>
    <property type="match status" value="1"/>
</dbReference>
<dbReference type="Gene3D" id="3.40.50.1390">
    <property type="entry name" value="Resolvase, N-terminal catalytic domain"/>
    <property type="match status" value="1"/>
</dbReference>
<keyword evidence="4" id="KW-0233">DNA recombination</keyword>
<dbReference type="InterPro" id="IPR006119">
    <property type="entry name" value="Resolv_N"/>
</dbReference>
<dbReference type="EMBL" id="BAHC01000205">
    <property type="protein sequence ID" value="GAB93092.1"/>
    <property type="molecule type" value="Genomic_DNA"/>
</dbReference>
<dbReference type="GO" id="GO:0000150">
    <property type="term" value="F:DNA strand exchange activity"/>
    <property type="evidence" value="ECO:0007669"/>
    <property type="project" value="InterPro"/>
</dbReference>
<dbReference type="CDD" id="cd00569">
    <property type="entry name" value="HTH_Hin_like"/>
    <property type="match status" value="1"/>
</dbReference>
<gene>
    <name evidence="6" type="ORF">GORHZ_205_00340</name>
</gene>
<organism evidence="6 7">
    <name type="scientific">Gordonia rhizosphera NBRC 16068</name>
    <dbReference type="NCBI Taxonomy" id="1108045"/>
    <lineage>
        <taxon>Bacteria</taxon>
        <taxon>Bacillati</taxon>
        <taxon>Actinomycetota</taxon>
        <taxon>Actinomycetes</taxon>
        <taxon>Mycobacteriales</taxon>
        <taxon>Gordoniaceae</taxon>
        <taxon>Gordonia</taxon>
    </lineage>
</organism>
<evidence type="ECO:0000313" key="7">
    <source>
        <dbReference type="Proteomes" id="UP000008363"/>
    </source>
</evidence>
<name>K6WLQ3_9ACTN</name>
<accession>K6WLQ3</accession>
<reference evidence="6 7" key="1">
    <citation type="submission" date="2012-08" db="EMBL/GenBank/DDBJ databases">
        <title>Whole genome shotgun sequence of Gordonia rhizosphera NBRC 16068.</title>
        <authorList>
            <person name="Takarada H."/>
            <person name="Isaki S."/>
            <person name="Hosoyama A."/>
            <person name="Tsuchikane K."/>
            <person name="Katsumata H."/>
            <person name="Baba S."/>
            <person name="Ohji S."/>
            <person name="Yamazaki S."/>
            <person name="Fujita N."/>
        </authorList>
    </citation>
    <scope>NUCLEOTIDE SEQUENCE [LARGE SCALE GENOMIC DNA]</scope>
    <source>
        <strain evidence="6 7">NBRC 16068</strain>
    </source>
</reference>
<dbReference type="Pfam" id="PF02796">
    <property type="entry name" value="HTH_7"/>
    <property type="match status" value="1"/>
</dbReference>
<keyword evidence="3" id="KW-0238">DNA-binding</keyword>
<keyword evidence="7" id="KW-1185">Reference proteome</keyword>
<evidence type="ECO:0000256" key="3">
    <source>
        <dbReference type="ARBA" id="ARBA00023125"/>
    </source>
</evidence>
<dbReference type="InterPro" id="IPR050639">
    <property type="entry name" value="SSR_resolvase"/>
</dbReference>
<dbReference type="AlphaFoldDB" id="K6WLQ3"/>
<dbReference type="PANTHER" id="PTHR30461:SF26">
    <property type="entry name" value="RESOLVASE HOMOLOG YNEB"/>
    <property type="match status" value="1"/>
</dbReference>
<dbReference type="Pfam" id="PF00239">
    <property type="entry name" value="Resolvase"/>
    <property type="match status" value="1"/>
</dbReference>
<dbReference type="CDD" id="cd03768">
    <property type="entry name" value="SR_ResInv"/>
    <property type="match status" value="1"/>
</dbReference>
<feature type="domain" description="Resolvase/invertase-type recombinase catalytic" evidence="5">
    <location>
        <begin position="15"/>
        <end position="152"/>
    </location>
</feature>
<proteinExistence type="inferred from homology"/>
<evidence type="ECO:0000256" key="1">
    <source>
        <dbReference type="ARBA" id="ARBA00009913"/>
    </source>
</evidence>
<dbReference type="STRING" id="1108045.GORHZ_205_00340"/>
<evidence type="ECO:0000256" key="4">
    <source>
        <dbReference type="ARBA" id="ARBA00023172"/>
    </source>
</evidence>
<sequence>MIAMKSDAASASAGMMLGYARAGTAPHTLESQINALTDAGIEPARIYTDALETIPIVRERPGLRALLDYARAGDTAVVVGIDRLGRTTPEVLATARELSNRRIGLHSLREKIDTDDPAGAMIVGLLASLAELDEELGQARRLAAAESRHGGGSSVGRPRALDDDQVALAEQMRADGQPVPTIAAALGVSRATLYRTLAERRSVR</sequence>
<dbReference type="SMART" id="SM00857">
    <property type="entry name" value="Resolvase"/>
    <property type="match status" value="1"/>
</dbReference>
<dbReference type="InterPro" id="IPR006120">
    <property type="entry name" value="Resolvase_HTH_dom"/>
</dbReference>
<protein>
    <submittedName>
        <fullName evidence="6">Putative site-specific recombinase</fullName>
    </submittedName>
</protein>
<comment type="similarity">
    <text evidence="1">Belongs to the site-specific recombinase resolvase family.</text>
</comment>
<dbReference type="Proteomes" id="UP000008363">
    <property type="component" value="Unassembled WGS sequence"/>
</dbReference>
<evidence type="ECO:0000256" key="2">
    <source>
        <dbReference type="ARBA" id="ARBA00022908"/>
    </source>
</evidence>
<dbReference type="PANTHER" id="PTHR30461">
    <property type="entry name" value="DNA-INVERTASE FROM LAMBDOID PROPHAGE"/>
    <property type="match status" value="1"/>
</dbReference>
<dbReference type="InterPro" id="IPR006118">
    <property type="entry name" value="Recombinase_CS"/>
</dbReference>
<dbReference type="eggNOG" id="COG1961">
    <property type="taxonomic scope" value="Bacteria"/>
</dbReference>
<dbReference type="SUPFAM" id="SSF53041">
    <property type="entry name" value="Resolvase-like"/>
    <property type="match status" value="1"/>
</dbReference>
<dbReference type="GO" id="GO:0003677">
    <property type="term" value="F:DNA binding"/>
    <property type="evidence" value="ECO:0007669"/>
    <property type="project" value="UniProtKB-KW"/>
</dbReference>
<evidence type="ECO:0000259" key="5">
    <source>
        <dbReference type="PROSITE" id="PS51736"/>
    </source>
</evidence>
<dbReference type="Gene3D" id="1.10.10.60">
    <property type="entry name" value="Homeodomain-like"/>
    <property type="match status" value="1"/>
</dbReference>
<comment type="caution">
    <text evidence="6">The sequence shown here is derived from an EMBL/GenBank/DDBJ whole genome shotgun (WGS) entry which is preliminary data.</text>
</comment>
<dbReference type="InterPro" id="IPR036162">
    <property type="entry name" value="Resolvase-like_N_sf"/>
</dbReference>
<dbReference type="SUPFAM" id="SSF46689">
    <property type="entry name" value="Homeodomain-like"/>
    <property type="match status" value="1"/>
</dbReference>
<dbReference type="InterPro" id="IPR009057">
    <property type="entry name" value="Homeodomain-like_sf"/>
</dbReference>
<dbReference type="PROSITE" id="PS00398">
    <property type="entry name" value="RECOMBINASES_2"/>
    <property type="match status" value="1"/>
</dbReference>
<dbReference type="GO" id="GO:0015074">
    <property type="term" value="P:DNA integration"/>
    <property type="evidence" value="ECO:0007669"/>
    <property type="project" value="UniProtKB-KW"/>
</dbReference>